<feature type="region of interest" description="Disordered" evidence="4">
    <location>
        <begin position="1379"/>
        <end position="1399"/>
    </location>
</feature>
<feature type="domain" description="LamG-like jellyroll fold" evidence="5">
    <location>
        <begin position="955"/>
        <end position="1092"/>
    </location>
</feature>
<dbReference type="SUPFAM" id="SSF55166">
    <property type="entry name" value="Hedgehog/DD-peptidase"/>
    <property type="match status" value="1"/>
</dbReference>
<dbReference type="PANTHER" id="PTHR32305:SF17">
    <property type="entry name" value="TRNA NUCLEASE WAPA"/>
    <property type="match status" value="1"/>
</dbReference>
<dbReference type="InterPro" id="IPR013517">
    <property type="entry name" value="FG-GAP"/>
</dbReference>
<dbReference type="InterPro" id="IPR006530">
    <property type="entry name" value="YD"/>
</dbReference>
<evidence type="ECO:0000256" key="3">
    <source>
        <dbReference type="ARBA" id="ARBA00023157"/>
    </source>
</evidence>
<dbReference type="GO" id="GO:0008233">
    <property type="term" value="F:peptidase activity"/>
    <property type="evidence" value="ECO:0007669"/>
    <property type="project" value="InterPro"/>
</dbReference>
<dbReference type="Gene3D" id="3.30.1380.10">
    <property type="match status" value="1"/>
</dbReference>
<proteinExistence type="predicted"/>
<dbReference type="InterPro" id="IPR056823">
    <property type="entry name" value="TEN-like_YD-shell"/>
</dbReference>
<evidence type="ECO:0000256" key="2">
    <source>
        <dbReference type="ARBA" id="ARBA00022737"/>
    </source>
</evidence>
<dbReference type="Proteomes" id="UP000179258">
    <property type="component" value="Unassembled WGS sequence"/>
</dbReference>
<evidence type="ECO:0000256" key="1">
    <source>
        <dbReference type="ARBA" id="ARBA00022729"/>
    </source>
</evidence>
<organism evidence="6 7">
    <name type="scientific">Candidatus Wildermuthbacteria bacterium RIFCSPHIGHO2_02_FULL_47_17</name>
    <dbReference type="NCBI Taxonomy" id="1802452"/>
    <lineage>
        <taxon>Bacteria</taxon>
        <taxon>Candidatus Wildermuthiibacteriota</taxon>
    </lineage>
</organism>
<dbReference type="SMART" id="SM00560">
    <property type="entry name" value="LamGL"/>
    <property type="match status" value="1"/>
</dbReference>
<evidence type="ECO:0000313" key="7">
    <source>
        <dbReference type="Proteomes" id="UP000179258"/>
    </source>
</evidence>
<dbReference type="Pfam" id="PF05593">
    <property type="entry name" value="RHS_repeat"/>
    <property type="match status" value="1"/>
</dbReference>
<dbReference type="NCBIfam" id="TIGR01643">
    <property type="entry name" value="YD_repeat_2x"/>
    <property type="match status" value="1"/>
</dbReference>
<name>A0A1G2R1U1_9BACT</name>
<evidence type="ECO:0000256" key="4">
    <source>
        <dbReference type="SAM" id="MobiDB-lite"/>
    </source>
</evidence>
<dbReference type="PANTHER" id="PTHR32305">
    <property type="match status" value="1"/>
</dbReference>
<dbReference type="SUPFAM" id="SSF49899">
    <property type="entry name" value="Concanavalin A-like lectins/glucanases"/>
    <property type="match status" value="1"/>
</dbReference>
<accession>A0A1G2R1U1</accession>
<keyword evidence="3" id="KW-1015">Disulfide bond</keyword>
<evidence type="ECO:0000313" key="6">
    <source>
        <dbReference type="EMBL" id="OHA66816.1"/>
    </source>
</evidence>
<dbReference type="EMBL" id="MHTX01000051">
    <property type="protein sequence ID" value="OHA66816.1"/>
    <property type="molecule type" value="Genomic_DNA"/>
</dbReference>
<dbReference type="Pfam" id="PF25023">
    <property type="entry name" value="TEN_YD-shell"/>
    <property type="match status" value="2"/>
</dbReference>
<dbReference type="NCBIfam" id="TIGR03696">
    <property type="entry name" value="Rhs_assc_core"/>
    <property type="match status" value="1"/>
</dbReference>
<keyword evidence="1" id="KW-0732">Signal</keyword>
<sequence length="1606" mass="174794">MDSLADQGTRIEDVNGDGLNDLIRNATTSSPNGVYLNTGKGWSFDSSWTIPLPTVGFDGQKDIGTRLLDFDGDGLLDMVRRRSGESNEVYLRNGRRPDLVATTTNPRGGKIGIGYQASPQYRAGSAVANPNLPINLDTVKTLTYDDRIGSTTQRNFSYDGGQYYTGNIRDRRFTGFATTTETDALGFVTKRFFHQGSTTQSTIGEYQDHISKIGKSYRTEVYDEASNIYQKTISKWDRSDRGDGASFIFLSEMLDITHDGDASTKSKAEGFGYNTASGTITQKIEYGEVTGSNDGTFSDTGTDKLTTGYQYATSTATSTILALSQEQTLDQSSNKVRERKIYYDTLSQGFLNKANPTKEEFWVSGSTYIDTEKSYNSFGLVFQEKDPRDNTTTYVYDAAKLYPATTTNPAGHVIERTYDYSSSKPTSITDSNGNIFETTYDGLDRVTEEKQPDLTSTTTLVTKTTYQYTDTGLPTRVLKTDYLNSATTSESYMYFDGFGRKIQERIETEDAGVYSAKNTRYDERGLVKTESLPYFSNSTSYTGTSSPPASNLLTTFTYDPRDRVEKIDNSVGSTTYTYSDWVVTIRDPNNNRKDLTNDAFGNLITVTEYSPGATSTQYQYDGNRRLTRLTDSLTNVRNFTYDGLGRRLTAEDLHVSGDGIYGTTTYVYDAAGNLATTTDAKSQTVNYIYDSLNRVLTEDYAGAAGTEVSYTYDTCASGKGKLCFTAASNASASLSYNAIGGVAAEAKNIGGTQYASTTFAYDRQGNQTQVTYPDGREVAYTYDSAGKLADVKTRASGGAWATILSDIDYAAHGAPSLYVYGNGISIPRTYDDTKLYRLTRIGDSNSSAVQDIHYTYDAVGNITQITDGSLSGGGKTVLFTYDTLNRLTSASTTAASSTPYYEGYVYNPIGNLLFKGPEVVSTTSVSNTHSLDLESGSSQYASIADASQVSLDFTDELTLSAWIKIESFAGGTLIRKSRGDDSQRSYASSMDSSNVYVAFSSDGSNNETETFSWSPSTGVWYHLAFTHSGSTVKFYLNGTQQGGDQTTSMGTLFNSNRPFAIGASHDSAGNPEGLFDGLVDDARVWSKALSSSDISDLYTSHDPTNNASDLEGFWKFDGGYTDASGNANTLTAYNSPTFSTDIAFPAGTIITTSTTTTYTYATTSAGYANPHAVTQISPPTFSATTTLVYDNNGNLTQSGAVSGTTTYAWDYRNRLIGSATSTQTGTTTYAYDHADQRVRKVFGGTTNTYINKFYDLTTSTAISSASTTAYIWVGDMLVATVEGNGYATSTYFVHPDHLGSTNVITNSAGVVTQAIDYYPFGEERLNTNANLADRTFINQFYDREQSLSYLNARYLQSSRGQFLSQDAVFWSQEQNLSDPQSLNSYSYANNNPINRSDPSGRASIASTLSAISSILSKISTILTSLLSLSFGGGNRSGGIGASSGGSSAVQPTVTNKSNPNALLVKTTTWDPVTDARIRGLDPRVQKPAADFINNTERKFGTQLRIMQGSRSIEEQNKLYAQGRTTPGNVVTNARGGESYHNYGRAIDVVRMNSGQSDWASPISSEIAAIGKAEDFAWGGDWSAPYTDYPHFEMTFGESVQSLQQRR</sequence>
<dbReference type="Pfam" id="PF13539">
    <property type="entry name" value="Peptidase_M15_4"/>
    <property type="match status" value="1"/>
</dbReference>
<dbReference type="CDD" id="cd14845">
    <property type="entry name" value="L-Ala-D-Glu_peptidase_like"/>
    <property type="match status" value="1"/>
</dbReference>
<keyword evidence="2" id="KW-0677">Repeat</keyword>
<dbReference type="InterPro" id="IPR013320">
    <property type="entry name" value="ConA-like_dom_sf"/>
</dbReference>
<dbReference type="Gene3D" id="2.180.10.10">
    <property type="entry name" value="RHS repeat-associated core"/>
    <property type="match status" value="3"/>
</dbReference>
<evidence type="ECO:0000259" key="5">
    <source>
        <dbReference type="SMART" id="SM00560"/>
    </source>
</evidence>
<reference evidence="6 7" key="1">
    <citation type="journal article" date="2016" name="Nat. Commun.">
        <title>Thousands of microbial genomes shed light on interconnected biogeochemical processes in an aquifer system.</title>
        <authorList>
            <person name="Anantharaman K."/>
            <person name="Brown C.T."/>
            <person name="Hug L.A."/>
            <person name="Sharon I."/>
            <person name="Castelle C.J."/>
            <person name="Probst A.J."/>
            <person name="Thomas B.C."/>
            <person name="Singh A."/>
            <person name="Wilkins M.J."/>
            <person name="Karaoz U."/>
            <person name="Brodie E.L."/>
            <person name="Williams K.H."/>
            <person name="Hubbard S.S."/>
            <person name="Banfield J.F."/>
        </authorList>
    </citation>
    <scope>NUCLEOTIDE SEQUENCE [LARGE SCALE GENOMIC DNA]</scope>
</reference>
<dbReference type="SUPFAM" id="SSF69318">
    <property type="entry name" value="Integrin alpha N-terminal domain"/>
    <property type="match status" value="1"/>
</dbReference>
<dbReference type="InterPro" id="IPR039561">
    <property type="entry name" value="Peptidase_M15C"/>
</dbReference>
<protein>
    <recommendedName>
        <fullName evidence="5">LamG-like jellyroll fold domain-containing protein</fullName>
    </recommendedName>
</protein>
<gene>
    <name evidence="6" type="ORF">A3D59_00065</name>
</gene>
<comment type="caution">
    <text evidence="6">The sequence shown here is derived from an EMBL/GenBank/DDBJ whole genome shotgun (WGS) entry which is preliminary data.</text>
</comment>
<dbReference type="InterPro" id="IPR009045">
    <property type="entry name" value="Zn_M74/Hedgehog-like"/>
</dbReference>
<dbReference type="Pfam" id="PF13517">
    <property type="entry name" value="FG-GAP_3"/>
    <property type="match status" value="1"/>
</dbReference>
<dbReference type="InterPro" id="IPR050708">
    <property type="entry name" value="T6SS_VgrG/RHS"/>
</dbReference>
<feature type="compositionally biased region" description="Polar residues" evidence="4">
    <location>
        <begin position="1379"/>
        <end position="1397"/>
    </location>
</feature>
<dbReference type="InterPro" id="IPR006558">
    <property type="entry name" value="LamG-like"/>
</dbReference>
<dbReference type="InterPro" id="IPR028994">
    <property type="entry name" value="Integrin_alpha_N"/>
</dbReference>
<dbReference type="Pfam" id="PF13385">
    <property type="entry name" value="Laminin_G_3"/>
    <property type="match status" value="1"/>
</dbReference>
<dbReference type="InterPro" id="IPR022385">
    <property type="entry name" value="Rhs_assc_core"/>
</dbReference>
<dbReference type="InterPro" id="IPR031325">
    <property type="entry name" value="RHS_repeat"/>
</dbReference>